<feature type="signal peptide" evidence="1">
    <location>
        <begin position="1"/>
        <end position="21"/>
    </location>
</feature>
<protein>
    <submittedName>
        <fullName evidence="2">Uncharacterized protein</fullName>
    </submittedName>
</protein>
<organism evidence="2 3">
    <name type="scientific">Brachionus plicatilis</name>
    <name type="common">Marine rotifer</name>
    <name type="synonym">Brachionus muelleri</name>
    <dbReference type="NCBI Taxonomy" id="10195"/>
    <lineage>
        <taxon>Eukaryota</taxon>
        <taxon>Metazoa</taxon>
        <taxon>Spiralia</taxon>
        <taxon>Gnathifera</taxon>
        <taxon>Rotifera</taxon>
        <taxon>Eurotatoria</taxon>
        <taxon>Monogononta</taxon>
        <taxon>Pseudotrocha</taxon>
        <taxon>Ploima</taxon>
        <taxon>Brachionidae</taxon>
        <taxon>Brachionus</taxon>
    </lineage>
</organism>
<name>A0A3M7Q692_BRAPC</name>
<dbReference type="OrthoDB" id="10554358at2759"/>
<accession>A0A3M7Q692</accession>
<gene>
    <name evidence="2" type="ORF">BpHYR1_048517</name>
</gene>
<keyword evidence="3" id="KW-1185">Reference proteome</keyword>
<feature type="chain" id="PRO_5018296092" evidence="1">
    <location>
        <begin position="22"/>
        <end position="297"/>
    </location>
</feature>
<evidence type="ECO:0000313" key="2">
    <source>
        <dbReference type="EMBL" id="RNA06940.1"/>
    </source>
</evidence>
<dbReference type="EMBL" id="REGN01007217">
    <property type="protein sequence ID" value="RNA06940.1"/>
    <property type="molecule type" value="Genomic_DNA"/>
</dbReference>
<keyword evidence="1" id="KW-0732">Signal</keyword>
<reference evidence="2 3" key="1">
    <citation type="journal article" date="2018" name="Sci. Rep.">
        <title>Genomic signatures of local adaptation to the degree of environmental predictability in rotifers.</title>
        <authorList>
            <person name="Franch-Gras L."/>
            <person name="Hahn C."/>
            <person name="Garcia-Roger E.M."/>
            <person name="Carmona M.J."/>
            <person name="Serra M."/>
            <person name="Gomez A."/>
        </authorList>
    </citation>
    <scope>NUCLEOTIDE SEQUENCE [LARGE SCALE GENOMIC DNA]</scope>
    <source>
        <strain evidence="2">HYR1</strain>
    </source>
</reference>
<evidence type="ECO:0000256" key="1">
    <source>
        <dbReference type="SAM" id="SignalP"/>
    </source>
</evidence>
<comment type="caution">
    <text evidence="2">The sequence shown here is derived from an EMBL/GenBank/DDBJ whole genome shotgun (WGS) entry which is preliminary data.</text>
</comment>
<dbReference type="AlphaFoldDB" id="A0A3M7Q692"/>
<sequence length="297" mass="34315">MIGFVWCLIGLLKLSKRTCRGFQNWYRSKTTDQSGNEVNGEAMKDGGMSKDVNESHVNYIGCHTKPKACTDLGSVELKRNHASSGVELNNKTIMTPRSHLYNVWDGNDNPTMPLQRKLNFTLIRSTKKYFLSDSSENSFESKRNVALKKNKLKDAKEPNNDHGKQLTVFNCTTLQPPEKFTREHDVRHVLLSCLNHECLKLLGELRHRDGSRMSYEQIKEAMIRLFKKPSVPTAEARKQFYERYQRTDENCFLFAAELSKLSRQAWPDLNSESLKQFVLEPFQKWTEISSDQRVCAI</sequence>
<proteinExistence type="predicted"/>
<evidence type="ECO:0000313" key="3">
    <source>
        <dbReference type="Proteomes" id="UP000276133"/>
    </source>
</evidence>
<dbReference type="Proteomes" id="UP000276133">
    <property type="component" value="Unassembled WGS sequence"/>
</dbReference>